<dbReference type="RefSeq" id="WP_130794311.1">
    <property type="nucleotide sequence ID" value="NZ_JACIHI010000007.1"/>
</dbReference>
<name>A0A7W6XVU3_9HYPH</name>
<dbReference type="EMBL" id="JACIHI010000007">
    <property type="protein sequence ID" value="MBB4439941.1"/>
    <property type="molecule type" value="Genomic_DNA"/>
</dbReference>
<evidence type="ECO:0000313" key="2">
    <source>
        <dbReference type="Proteomes" id="UP000533724"/>
    </source>
</evidence>
<proteinExistence type="predicted"/>
<dbReference type="AlphaFoldDB" id="A0A7W6XVU3"/>
<accession>A0A7W6XVU3</accession>
<comment type="caution">
    <text evidence="1">The sequence shown here is derived from an EMBL/GenBank/DDBJ whole genome shotgun (WGS) entry which is preliminary data.</text>
</comment>
<sequence length="203" mass="23366">MIIYATKNDADLIRTWINDEPHIAWIVKISEQDRICQWKAVDAIDVLEEQIYALWHVKSGALNIPSGDRNIPDEIVADPFAGWFQTMQHSGQTSPWFGGNLPGPYTFSFAEAGQEAPGSLARSEFNWLEDRYKSIGKPAHPDAKRWWKKLRRFLDKSSVQVPWTISTNRKRVIMAHVFPEAKLQIETGRHRDLNARLGRRSDN</sequence>
<dbReference type="Proteomes" id="UP000533724">
    <property type="component" value="Unassembled WGS sequence"/>
</dbReference>
<gene>
    <name evidence="1" type="ORF">GGE15_003217</name>
</gene>
<organism evidence="1 2">
    <name type="scientific">Rhizobium esperanzae</name>
    <dbReference type="NCBI Taxonomy" id="1967781"/>
    <lineage>
        <taxon>Bacteria</taxon>
        <taxon>Pseudomonadati</taxon>
        <taxon>Pseudomonadota</taxon>
        <taxon>Alphaproteobacteria</taxon>
        <taxon>Hyphomicrobiales</taxon>
        <taxon>Rhizobiaceae</taxon>
        <taxon>Rhizobium/Agrobacterium group</taxon>
        <taxon>Rhizobium</taxon>
    </lineage>
</organism>
<protein>
    <submittedName>
        <fullName evidence="1">Uncharacterized protein</fullName>
    </submittedName>
</protein>
<reference evidence="1 2" key="1">
    <citation type="submission" date="2020-08" db="EMBL/GenBank/DDBJ databases">
        <title>Genomic Encyclopedia of Type Strains, Phase IV (KMG-V): Genome sequencing to study the core and pangenomes of soil and plant-associated prokaryotes.</title>
        <authorList>
            <person name="Whitman W."/>
        </authorList>
    </citation>
    <scope>NUCLEOTIDE SEQUENCE [LARGE SCALE GENOMIC DNA]</scope>
    <source>
        <strain evidence="1 2">SEMIA 414</strain>
    </source>
</reference>
<evidence type="ECO:0000313" key="1">
    <source>
        <dbReference type="EMBL" id="MBB4439941.1"/>
    </source>
</evidence>